<dbReference type="PANTHER" id="PTHR23503">
    <property type="entry name" value="SOLUTE CARRIER FAMILY 2"/>
    <property type="match status" value="1"/>
</dbReference>
<dbReference type="Proteomes" id="UP001176961">
    <property type="component" value="Unassembled WGS sequence"/>
</dbReference>
<dbReference type="SUPFAM" id="SSF103473">
    <property type="entry name" value="MFS general substrate transporter"/>
    <property type="match status" value="1"/>
</dbReference>
<keyword evidence="4 5" id="KW-0472">Membrane</keyword>
<evidence type="ECO:0000256" key="5">
    <source>
        <dbReference type="SAM" id="Phobius"/>
    </source>
</evidence>
<evidence type="ECO:0000259" key="6">
    <source>
        <dbReference type="PROSITE" id="PS50850"/>
    </source>
</evidence>
<feature type="transmembrane region" description="Helical" evidence="5">
    <location>
        <begin position="271"/>
        <end position="296"/>
    </location>
</feature>
<gene>
    <name evidence="7" type="ORF">CYNAS_LOCUS16740</name>
</gene>
<keyword evidence="3 5" id="KW-1133">Transmembrane helix</keyword>
<evidence type="ECO:0000313" key="8">
    <source>
        <dbReference type="Proteomes" id="UP001176961"/>
    </source>
</evidence>
<dbReference type="Pfam" id="PF00083">
    <property type="entry name" value="Sugar_tr"/>
    <property type="match status" value="1"/>
</dbReference>
<dbReference type="InterPro" id="IPR045263">
    <property type="entry name" value="GLUT"/>
</dbReference>
<feature type="transmembrane region" description="Helical" evidence="5">
    <location>
        <begin position="93"/>
        <end position="116"/>
    </location>
</feature>
<comment type="subcellular location">
    <subcellularLocation>
        <location evidence="1">Membrane</location>
        <topology evidence="1">Multi-pass membrane protein</topology>
    </subcellularLocation>
</comment>
<dbReference type="Gene3D" id="1.20.1250.20">
    <property type="entry name" value="MFS general substrate transporter like domains"/>
    <property type="match status" value="1"/>
</dbReference>
<organism evidence="7 8">
    <name type="scientific">Cylicocyclus nassatus</name>
    <name type="common">Nematode worm</name>
    <dbReference type="NCBI Taxonomy" id="53992"/>
    <lineage>
        <taxon>Eukaryota</taxon>
        <taxon>Metazoa</taxon>
        <taxon>Ecdysozoa</taxon>
        <taxon>Nematoda</taxon>
        <taxon>Chromadorea</taxon>
        <taxon>Rhabditida</taxon>
        <taxon>Rhabditina</taxon>
        <taxon>Rhabditomorpha</taxon>
        <taxon>Strongyloidea</taxon>
        <taxon>Strongylidae</taxon>
        <taxon>Cylicocyclus</taxon>
    </lineage>
</organism>
<dbReference type="GO" id="GO:0016020">
    <property type="term" value="C:membrane"/>
    <property type="evidence" value="ECO:0007669"/>
    <property type="project" value="UniProtKB-SubCell"/>
</dbReference>
<feature type="transmembrane region" description="Helical" evidence="5">
    <location>
        <begin position="364"/>
        <end position="390"/>
    </location>
</feature>
<evidence type="ECO:0000313" key="7">
    <source>
        <dbReference type="EMBL" id="CAJ0604757.1"/>
    </source>
</evidence>
<feature type="domain" description="Major facilitator superfamily (MFS) profile" evidence="6">
    <location>
        <begin position="15"/>
        <end position="455"/>
    </location>
</feature>
<protein>
    <recommendedName>
        <fullName evidence="6">Major facilitator superfamily (MFS) profile domain-containing protein</fullName>
    </recommendedName>
</protein>
<feature type="transmembrane region" description="Helical" evidence="5">
    <location>
        <begin position="62"/>
        <end position="81"/>
    </location>
</feature>
<sequence length="455" mass="51723">MTSYWIAQIRQVFIFSLLAFASNFEYGFSTTYLNTPVEEFKVYLNESYQRMGRTMSESTYKLLWNSLLNIWFVGFFIGIWFSPLLNDRFGRKVGFLVGCGFALVGAILRLLAICLYRPELLIIGRFLTSMCEAVTYQSCILFLQECSPTEKRGMMTFLSEISYSSMCLVGMMLGTKQLLGRDLVALTAFPVPFCALFFVALFFLPETPKFLLISRADKIAAERSVQFYHGQHCNVDKVLKEIILESQEEEERSTSWRAFKEIFKEPYLQKAVILSISALQNTVALWSMLLSSTFFLEQIGLDQAAASWSSTAMTLGYVLGTIVGSTCIERFGRRTILLSFTIADNIILILYVVCALISPHFDYFKYGCLVLLIAYAFVYGSGVGPISWFISSELVPQKYRSIVQSTCYSLNTIIVVILTFSILPLYAVVDNAFELFLLGAKLFTINQLSKYNRHR</sequence>
<feature type="transmembrane region" description="Helical" evidence="5">
    <location>
        <begin position="155"/>
        <end position="173"/>
    </location>
</feature>
<dbReference type="InterPro" id="IPR005829">
    <property type="entry name" value="Sugar_transporter_CS"/>
</dbReference>
<dbReference type="GO" id="GO:0015149">
    <property type="term" value="F:hexose transmembrane transporter activity"/>
    <property type="evidence" value="ECO:0007669"/>
    <property type="project" value="TreeGrafter"/>
</dbReference>
<evidence type="ECO:0000256" key="1">
    <source>
        <dbReference type="ARBA" id="ARBA00004141"/>
    </source>
</evidence>
<reference evidence="7" key="1">
    <citation type="submission" date="2023-07" db="EMBL/GenBank/DDBJ databases">
        <authorList>
            <consortium name="CYATHOMIX"/>
        </authorList>
    </citation>
    <scope>NUCLEOTIDE SEQUENCE</scope>
    <source>
        <strain evidence="7">N/A</strain>
    </source>
</reference>
<dbReference type="PROSITE" id="PS50850">
    <property type="entry name" value="MFS"/>
    <property type="match status" value="1"/>
</dbReference>
<keyword evidence="2 5" id="KW-0812">Transmembrane</keyword>
<keyword evidence="8" id="KW-1185">Reference proteome</keyword>
<dbReference type="PANTHER" id="PTHR23503:SF29">
    <property type="entry name" value="MAJOR FACILITATOR SUPERFAMILY (MFS) PROFILE DOMAIN-CONTAINING PROTEIN"/>
    <property type="match status" value="1"/>
</dbReference>
<dbReference type="PROSITE" id="PS00216">
    <property type="entry name" value="SUGAR_TRANSPORT_1"/>
    <property type="match status" value="1"/>
</dbReference>
<feature type="transmembrane region" description="Helical" evidence="5">
    <location>
        <begin position="185"/>
        <end position="204"/>
    </location>
</feature>
<evidence type="ECO:0000256" key="4">
    <source>
        <dbReference type="ARBA" id="ARBA00023136"/>
    </source>
</evidence>
<dbReference type="AlphaFoldDB" id="A0AA36H6A9"/>
<feature type="transmembrane region" description="Helical" evidence="5">
    <location>
        <begin position="335"/>
        <end position="358"/>
    </location>
</feature>
<proteinExistence type="predicted"/>
<accession>A0AA36H6A9</accession>
<dbReference type="InterPro" id="IPR005828">
    <property type="entry name" value="MFS_sugar_transport-like"/>
</dbReference>
<dbReference type="InterPro" id="IPR020846">
    <property type="entry name" value="MFS_dom"/>
</dbReference>
<feature type="transmembrane region" description="Helical" evidence="5">
    <location>
        <begin position="308"/>
        <end position="328"/>
    </location>
</feature>
<evidence type="ECO:0000256" key="2">
    <source>
        <dbReference type="ARBA" id="ARBA00022692"/>
    </source>
</evidence>
<evidence type="ECO:0000256" key="3">
    <source>
        <dbReference type="ARBA" id="ARBA00022989"/>
    </source>
</evidence>
<feature type="transmembrane region" description="Helical" evidence="5">
    <location>
        <begin position="410"/>
        <end position="429"/>
    </location>
</feature>
<name>A0AA36H6A9_CYLNA</name>
<dbReference type="InterPro" id="IPR036259">
    <property type="entry name" value="MFS_trans_sf"/>
</dbReference>
<comment type="caution">
    <text evidence="7">The sequence shown here is derived from an EMBL/GenBank/DDBJ whole genome shotgun (WGS) entry which is preliminary data.</text>
</comment>
<dbReference type="EMBL" id="CATQJL010000316">
    <property type="protein sequence ID" value="CAJ0604757.1"/>
    <property type="molecule type" value="Genomic_DNA"/>
</dbReference>